<dbReference type="SUPFAM" id="SSF47598">
    <property type="entry name" value="Ribbon-helix-helix"/>
    <property type="match status" value="1"/>
</dbReference>
<organism evidence="3 4">
    <name type="scientific">Sphingomonas parva</name>
    <dbReference type="NCBI Taxonomy" id="2555898"/>
    <lineage>
        <taxon>Bacteria</taxon>
        <taxon>Pseudomonadati</taxon>
        <taxon>Pseudomonadota</taxon>
        <taxon>Alphaproteobacteria</taxon>
        <taxon>Sphingomonadales</taxon>
        <taxon>Sphingomonadaceae</taxon>
        <taxon>Sphingomonas</taxon>
    </lineage>
</organism>
<dbReference type="InterPro" id="IPR010985">
    <property type="entry name" value="Ribbon_hlx_hlx"/>
</dbReference>
<name>A0A4Y8ZRD2_9SPHN</name>
<evidence type="ECO:0000313" key="4">
    <source>
        <dbReference type="Proteomes" id="UP000298213"/>
    </source>
</evidence>
<gene>
    <name evidence="3" type="ORF">E2493_09005</name>
</gene>
<dbReference type="InterPro" id="IPR022789">
    <property type="entry name" value="ParD"/>
</dbReference>
<comment type="caution">
    <text evidence="3">The sequence shown here is derived from an EMBL/GenBank/DDBJ whole genome shotgun (WGS) entry which is preliminary data.</text>
</comment>
<dbReference type="Pfam" id="PF03693">
    <property type="entry name" value="ParD_antitoxin"/>
    <property type="match status" value="1"/>
</dbReference>
<dbReference type="AlphaFoldDB" id="A0A4Y8ZRD2"/>
<dbReference type="Proteomes" id="UP000298213">
    <property type="component" value="Unassembled WGS sequence"/>
</dbReference>
<sequence length="103" mass="11687">MASEALQLARLVAWQERRVMTDAVDLGDELEAFVAQAVRSGRYLSRAAVVRDAVRLLRDHETGWSAFEHEILTRIDAAAPADAERASDRLHRRYAEMADRRPL</sequence>
<dbReference type="InterPro" id="IPR038296">
    <property type="entry name" value="ParD_sf"/>
</dbReference>
<dbReference type="Gene3D" id="6.10.10.120">
    <property type="entry name" value="Antitoxin ParD1-like"/>
    <property type="match status" value="1"/>
</dbReference>
<dbReference type="OrthoDB" id="9815501at2"/>
<evidence type="ECO:0000313" key="3">
    <source>
        <dbReference type="EMBL" id="TFI58553.1"/>
    </source>
</evidence>
<keyword evidence="2" id="KW-1277">Toxin-antitoxin system</keyword>
<reference evidence="3 4" key="1">
    <citation type="submission" date="2019-03" db="EMBL/GenBank/DDBJ databases">
        <title>Genome sequence of Sphingomonas sp. 17J27-24.</title>
        <authorList>
            <person name="Kim M."/>
            <person name="Maeng S."/>
            <person name="Sathiyaraj S."/>
        </authorList>
    </citation>
    <scope>NUCLEOTIDE SEQUENCE [LARGE SCALE GENOMIC DNA]</scope>
    <source>
        <strain evidence="3 4">17J27-24</strain>
    </source>
</reference>
<dbReference type="EMBL" id="SPDV01000014">
    <property type="protein sequence ID" value="TFI58553.1"/>
    <property type="molecule type" value="Genomic_DNA"/>
</dbReference>
<evidence type="ECO:0000256" key="1">
    <source>
        <dbReference type="ARBA" id="ARBA00008580"/>
    </source>
</evidence>
<evidence type="ECO:0000256" key="2">
    <source>
        <dbReference type="ARBA" id="ARBA00022649"/>
    </source>
</evidence>
<dbReference type="GO" id="GO:0006355">
    <property type="term" value="P:regulation of DNA-templated transcription"/>
    <property type="evidence" value="ECO:0007669"/>
    <property type="project" value="InterPro"/>
</dbReference>
<protein>
    <submittedName>
        <fullName evidence="3">Type II toxin-antitoxin system ParD family antitoxin</fullName>
    </submittedName>
</protein>
<dbReference type="PANTHER" id="PTHR36582:SF2">
    <property type="entry name" value="ANTITOXIN PARD"/>
    <property type="match status" value="1"/>
</dbReference>
<dbReference type="RefSeq" id="WP_135085911.1">
    <property type="nucleotide sequence ID" value="NZ_SPDV01000014.1"/>
</dbReference>
<proteinExistence type="inferred from homology"/>
<dbReference type="PANTHER" id="PTHR36582">
    <property type="entry name" value="ANTITOXIN PARD"/>
    <property type="match status" value="1"/>
</dbReference>
<keyword evidence="4" id="KW-1185">Reference proteome</keyword>
<dbReference type="NCBIfam" id="TIGR02606">
    <property type="entry name" value="antidote_CC2985"/>
    <property type="match status" value="1"/>
</dbReference>
<comment type="similarity">
    <text evidence="1">Belongs to the ParD antitoxin family.</text>
</comment>
<accession>A0A4Y8ZRD2</accession>